<accession>A0AA88YB85</accession>
<evidence type="ECO:0000256" key="1">
    <source>
        <dbReference type="ARBA" id="ARBA00004141"/>
    </source>
</evidence>
<evidence type="ECO:0000256" key="4">
    <source>
        <dbReference type="ARBA" id="ARBA00022989"/>
    </source>
</evidence>
<dbReference type="PANTHER" id="PTHR32001">
    <property type="entry name" value="KERATINOCYTE-ASSOCIATED PROTEIN 2"/>
    <property type="match status" value="1"/>
</dbReference>
<keyword evidence="3 6" id="KW-0812">Transmembrane</keyword>
<keyword evidence="5 6" id="KW-0472">Membrane</keyword>
<feature type="transmembrane region" description="Helical" evidence="6">
    <location>
        <begin position="213"/>
        <end position="234"/>
    </location>
</feature>
<name>A0AA88YB85_PINIB</name>
<reference evidence="7" key="1">
    <citation type="submission" date="2019-08" db="EMBL/GenBank/DDBJ databases">
        <title>The improved chromosome-level genome for the pearl oyster Pinctada fucata martensii using PacBio sequencing and Hi-C.</title>
        <authorList>
            <person name="Zheng Z."/>
        </authorList>
    </citation>
    <scope>NUCLEOTIDE SEQUENCE</scope>
    <source>
        <strain evidence="7">ZZ-2019</strain>
        <tissue evidence="7">Adductor muscle</tissue>
    </source>
</reference>
<dbReference type="Pfam" id="PF09775">
    <property type="entry name" value="Keratin_assoc"/>
    <property type="match status" value="1"/>
</dbReference>
<comment type="similarity">
    <text evidence="2">Belongs to the KRTCAP2 family.</text>
</comment>
<protein>
    <recommendedName>
        <fullName evidence="9">Dolichyl-diphosphooligosaccharide--protein glycosyltransferase subunit KCP2</fullName>
    </recommendedName>
</protein>
<dbReference type="EMBL" id="VSWD01000007">
    <property type="protein sequence ID" value="KAK3098049.1"/>
    <property type="molecule type" value="Genomic_DNA"/>
</dbReference>
<comment type="caution">
    <text evidence="7">The sequence shown here is derived from an EMBL/GenBank/DDBJ whole genome shotgun (WGS) entry which is preliminary data.</text>
</comment>
<feature type="transmembrane region" description="Helical" evidence="6">
    <location>
        <begin position="246"/>
        <end position="266"/>
    </location>
</feature>
<gene>
    <name evidence="7" type="ORF">FSP39_015592</name>
</gene>
<organism evidence="7 8">
    <name type="scientific">Pinctada imbricata</name>
    <name type="common">Atlantic pearl-oyster</name>
    <name type="synonym">Pinctada martensii</name>
    <dbReference type="NCBI Taxonomy" id="66713"/>
    <lineage>
        <taxon>Eukaryota</taxon>
        <taxon>Metazoa</taxon>
        <taxon>Spiralia</taxon>
        <taxon>Lophotrochozoa</taxon>
        <taxon>Mollusca</taxon>
        <taxon>Bivalvia</taxon>
        <taxon>Autobranchia</taxon>
        <taxon>Pteriomorphia</taxon>
        <taxon>Pterioida</taxon>
        <taxon>Pterioidea</taxon>
        <taxon>Pteriidae</taxon>
        <taxon>Pinctada</taxon>
    </lineage>
</organism>
<dbReference type="GO" id="GO:0016020">
    <property type="term" value="C:membrane"/>
    <property type="evidence" value="ECO:0007669"/>
    <property type="project" value="UniProtKB-SubCell"/>
</dbReference>
<feature type="transmembrane region" description="Helical" evidence="6">
    <location>
        <begin position="286"/>
        <end position="319"/>
    </location>
</feature>
<sequence>MTSQSMTLPRNTEPEVTGVQLTSYSNVSETQDVIPGLKQECTKLVMELNREMAQYSILLVVVGGGQDSCEVREELKSARRRIFDLANQSMTRLVPVLKRSRVCSEEMKELERLYNMMSSCMDLFEIEMNRTLLLQRIFPDAKIQVKTGVFEFHGNCSKCQRLGSNWNIGKEEMEVLERDVADLHSTLDIINRTIALQPWADDSDVKVIKSDKAVSSGPSAVLSLTVSLILFAGMQMFKQQLAATEYMTIVGGFIGSLLFIFVLTGVSNTETALFGHSFQTKLFPEVMLCLAVSMFASGLVHRVCVTTCFIFSLVALYYINKISQSKYSFPVSATPVKATPGKKRK</sequence>
<dbReference type="AlphaFoldDB" id="A0AA88YB85"/>
<evidence type="ECO:0000256" key="5">
    <source>
        <dbReference type="ARBA" id="ARBA00023136"/>
    </source>
</evidence>
<comment type="subcellular location">
    <subcellularLocation>
        <location evidence="1">Membrane</location>
        <topology evidence="1">Multi-pass membrane protein</topology>
    </subcellularLocation>
</comment>
<proteinExistence type="inferred from homology"/>
<evidence type="ECO:0000256" key="2">
    <source>
        <dbReference type="ARBA" id="ARBA00007279"/>
    </source>
</evidence>
<keyword evidence="8" id="KW-1185">Reference proteome</keyword>
<keyword evidence="4 6" id="KW-1133">Transmembrane helix</keyword>
<evidence type="ECO:0000313" key="7">
    <source>
        <dbReference type="EMBL" id="KAK3098049.1"/>
    </source>
</evidence>
<dbReference type="InterPro" id="IPR018614">
    <property type="entry name" value="KRTCAP2"/>
</dbReference>
<dbReference type="Proteomes" id="UP001186944">
    <property type="component" value="Unassembled WGS sequence"/>
</dbReference>
<evidence type="ECO:0000256" key="3">
    <source>
        <dbReference type="ARBA" id="ARBA00022692"/>
    </source>
</evidence>
<dbReference type="PANTHER" id="PTHR32001:SF1">
    <property type="entry name" value="KERATINOCYTE-ASSOCIATED PROTEIN 2"/>
    <property type="match status" value="1"/>
</dbReference>
<evidence type="ECO:0000256" key="6">
    <source>
        <dbReference type="SAM" id="Phobius"/>
    </source>
</evidence>
<evidence type="ECO:0008006" key="9">
    <source>
        <dbReference type="Google" id="ProtNLM"/>
    </source>
</evidence>
<evidence type="ECO:0000313" key="8">
    <source>
        <dbReference type="Proteomes" id="UP001186944"/>
    </source>
</evidence>